<comment type="caution">
    <text evidence="2">The sequence shown here is derived from an EMBL/GenBank/DDBJ whole genome shotgun (WGS) entry which is preliminary data.</text>
</comment>
<reference evidence="2 3" key="1">
    <citation type="submission" date="2016-10" db="EMBL/GenBank/DDBJ databases">
        <title>Draft Genome sequence of Alkanindiges sp. strain H1.</title>
        <authorList>
            <person name="Subhash Y."/>
            <person name="Lee S."/>
        </authorList>
    </citation>
    <scope>NUCLEOTIDE SEQUENCE [LARGE SCALE GENOMIC DNA]</scope>
    <source>
        <strain evidence="2 3">H1</strain>
    </source>
</reference>
<evidence type="ECO:0000256" key="1">
    <source>
        <dbReference type="SAM" id="Phobius"/>
    </source>
</evidence>
<feature type="transmembrane region" description="Helical" evidence="1">
    <location>
        <begin position="75"/>
        <end position="93"/>
    </location>
</feature>
<feature type="transmembrane region" description="Helical" evidence="1">
    <location>
        <begin position="105"/>
        <end position="128"/>
    </location>
</feature>
<feature type="transmembrane region" description="Helical" evidence="1">
    <location>
        <begin position="31"/>
        <end position="55"/>
    </location>
</feature>
<dbReference type="RefSeq" id="WP_076876774.1">
    <property type="nucleotide sequence ID" value="NZ_MLCN01000003.1"/>
</dbReference>
<protein>
    <submittedName>
        <fullName evidence="2">Uncharacterized protein</fullName>
    </submittedName>
</protein>
<dbReference type="STRING" id="1907941.BKE30_00820"/>
<dbReference type="EMBL" id="MLCN01000003">
    <property type="protein sequence ID" value="ONG42080.1"/>
    <property type="molecule type" value="Genomic_DNA"/>
</dbReference>
<dbReference type="AlphaFoldDB" id="A0A1S8CXK0"/>
<accession>A0A1S8CXK0</accession>
<keyword evidence="1" id="KW-1133">Transmembrane helix</keyword>
<keyword evidence="1" id="KW-0472">Membrane</keyword>
<keyword evidence="3" id="KW-1185">Reference proteome</keyword>
<organism evidence="2 3">
    <name type="scientific">Alkanindiges hydrocarboniclasticus</name>
    <dbReference type="NCBI Taxonomy" id="1907941"/>
    <lineage>
        <taxon>Bacteria</taxon>
        <taxon>Pseudomonadati</taxon>
        <taxon>Pseudomonadota</taxon>
        <taxon>Gammaproteobacteria</taxon>
        <taxon>Moraxellales</taxon>
        <taxon>Moraxellaceae</taxon>
        <taxon>Alkanindiges</taxon>
    </lineage>
</organism>
<keyword evidence="1" id="KW-0812">Transmembrane</keyword>
<proteinExistence type="predicted"/>
<evidence type="ECO:0000313" key="2">
    <source>
        <dbReference type="EMBL" id="ONG42080.1"/>
    </source>
</evidence>
<sequence length="216" mass="24559">MIFEQQRSAHSTQNKKKAKKIKNLKQKKKSIGLNLLFLMIQIIIISPFILIWLYTIFTAAAPFLTHEYWYEFSKFPSLILALILGYTIVRLAIPDFSEFLTEYTPAVLLVHVVFFFALGGLLSILIMLTVPKSITQIFGKPVQLTAHAKKLFDQYPGRGSTCYYKILIDGQQLSGAMCISEDLYKQLPEGSFDLKVKGSQSQFGMLIASTQRIHIE</sequence>
<dbReference type="Proteomes" id="UP000192132">
    <property type="component" value="Unassembled WGS sequence"/>
</dbReference>
<name>A0A1S8CXK0_9GAMM</name>
<evidence type="ECO:0000313" key="3">
    <source>
        <dbReference type="Proteomes" id="UP000192132"/>
    </source>
</evidence>
<gene>
    <name evidence="2" type="ORF">BKE30_00820</name>
</gene>